<proteinExistence type="predicted"/>
<dbReference type="AlphaFoldDB" id="A0A1E7FIY4"/>
<keyword evidence="3" id="KW-1185">Reference proteome</keyword>
<gene>
    <name evidence="2" type="ORF">FRACYDRAFT_238436</name>
</gene>
<accession>A0A1E7FIY4</accession>
<feature type="compositionally biased region" description="Polar residues" evidence="1">
    <location>
        <begin position="389"/>
        <end position="420"/>
    </location>
</feature>
<protein>
    <submittedName>
        <fullName evidence="2">Uncharacterized protein</fullName>
    </submittedName>
</protein>
<feature type="compositionally biased region" description="Low complexity" evidence="1">
    <location>
        <begin position="321"/>
        <end position="350"/>
    </location>
</feature>
<feature type="compositionally biased region" description="Acidic residues" evidence="1">
    <location>
        <begin position="221"/>
        <end position="231"/>
    </location>
</feature>
<sequence length="924" mass="101672">MPPKKMKKTAATAKAPVPVVLAYVTQGKTEHLVTIVDPIIMKDGSTTSLSFSKLQQDSELLIKWSSTGQEQSVIVSSIRLLIDDDDGGNGGRSGRRRRGSQRSSASITATATAASSKATATASSSSSSSLEENDDGNEDKRSVRDGDDEVLIETECAALVNDYNNKNNSVVITSSNDNDDDDEEDDEEEIVITTTTTSTTTGRRTSRRSSQIKDISYTDDSSSEEEEEEEEVVSKKKKQKKKVTKKKKAGRKRKNDDDDDNESDFSSLMDIDDNEESEEEEYDEDSDAATDNDESDFEDNTGTTKNRKRVSGGGGKKKQGAVKMVANYGSSSNNNNNNNKENDDYNNSSISSSGNNDICYSSSKTNVNANANANSNTDSKHPPVIKRTAPSSSVKRTQTAYHSTVRQRSSTSESGVTQKSKAGPKTTGLNSERVSNDSINSNTMNKKSDGTTTTVSSITLDPTTKTIITNLLSGSQESSLPVTLDNVEYSKRPLLPIACEGNVYTPSEGVCNHNLVINLLKEGKFLLNEKNLKKEDSWGVVSAFQVVRNKVDGAYIQLNLKGGGADRILQNYQEEAPTICFILDKWKNNPDTSSGDKLLIYPPGGQTGLHIDQDKSYRTNLHFGIGKSLVLCKGKGATTSIECDKLICETNNDYHIYEGTNKMFCESSICYHKGMLTGKSAGFTLVTNPANKEIALDRPRLLSRIFLEWNAFVQDDSKDSDSKSQSQDVEEDSRLLKVDVGAYLEEQQKNPKKRLWMTDEEKEVKNAVSKQKYETSTKGLLHTDKKLKCPRLDVKKPNTDYVSVISPNDVLLSAGGRSNTNAGNNKLRALIDTGIHKYLSVKNKTMVDKKTGKRQLPANRQMMVDEILTQVSNNDGQFLVKCTMVGAEVGAEVFEVQDDIDTKRKFVKASIKTILTKWKNDRKN</sequence>
<feature type="region of interest" description="Disordered" evidence="1">
    <location>
        <begin position="369"/>
        <end position="455"/>
    </location>
</feature>
<feature type="compositionally biased region" description="Low complexity" evidence="1">
    <location>
        <begin position="101"/>
        <end position="129"/>
    </location>
</feature>
<feature type="compositionally biased region" description="Basic residues" evidence="1">
    <location>
        <begin position="305"/>
        <end position="320"/>
    </location>
</feature>
<dbReference type="Proteomes" id="UP000095751">
    <property type="component" value="Unassembled WGS sequence"/>
</dbReference>
<feature type="compositionally biased region" description="Basic residues" evidence="1">
    <location>
        <begin position="235"/>
        <end position="253"/>
    </location>
</feature>
<dbReference type="KEGG" id="fcy:FRACYDRAFT_238436"/>
<feature type="region of interest" description="Disordered" evidence="1">
    <location>
        <begin position="168"/>
        <end position="350"/>
    </location>
</feature>
<feature type="compositionally biased region" description="Acidic residues" evidence="1">
    <location>
        <begin position="270"/>
        <end position="299"/>
    </location>
</feature>
<evidence type="ECO:0000313" key="2">
    <source>
        <dbReference type="EMBL" id="OEU18005.1"/>
    </source>
</evidence>
<organism evidence="2 3">
    <name type="scientific">Fragilariopsis cylindrus CCMP1102</name>
    <dbReference type="NCBI Taxonomy" id="635003"/>
    <lineage>
        <taxon>Eukaryota</taxon>
        <taxon>Sar</taxon>
        <taxon>Stramenopiles</taxon>
        <taxon>Ochrophyta</taxon>
        <taxon>Bacillariophyta</taxon>
        <taxon>Bacillariophyceae</taxon>
        <taxon>Bacillariophycidae</taxon>
        <taxon>Bacillariales</taxon>
        <taxon>Bacillariaceae</taxon>
        <taxon>Fragilariopsis</taxon>
    </lineage>
</organism>
<evidence type="ECO:0000313" key="3">
    <source>
        <dbReference type="Proteomes" id="UP000095751"/>
    </source>
</evidence>
<feature type="compositionally biased region" description="Low complexity" evidence="1">
    <location>
        <begin position="191"/>
        <end position="203"/>
    </location>
</feature>
<name>A0A1E7FIY4_9STRA</name>
<evidence type="ECO:0000256" key="1">
    <source>
        <dbReference type="SAM" id="MobiDB-lite"/>
    </source>
</evidence>
<reference evidence="2 3" key="1">
    <citation type="submission" date="2016-09" db="EMBL/GenBank/DDBJ databases">
        <title>Extensive genetic diversity and differential bi-allelic expression allows diatom success in the polar Southern Ocean.</title>
        <authorList>
            <consortium name="DOE Joint Genome Institute"/>
            <person name="Mock T."/>
            <person name="Otillar R.P."/>
            <person name="Strauss J."/>
            <person name="Dupont C."/>
            <person name="Frickenhaus S."/>
            <person name="Maumus F."/>
            <person name="Mcmullan M."/>
            <person name="Sanges R."/>
            <person name="Schmutz J."/>
            <person name="Toseland A."/>
            <person name="Valas R."/>
            <person name="Veluchamy A."/>
            <person name="Ward B.J."/>
            <person name="Allen A."/>
            <person name="Barry K."/>
            <person name="Falciatore A."/>
            <person name="Ferrante M."/>
            <person name="Fortunato A.E."/>
            <person name="Gloeckner G."/>
            <person name="Gruber A."/>
            <person name="Hipkin R."/>
            <person name="Janech M."/>
            <person name="Kroth P."/>
            <person name="Leese F."/>
            <person name="Lindquist E."/>
            <person name="Lyon B.R."/>
            <person name="Martin J."/>
            <person name="Mayer C."/>
            <person name="Parker M."/>
            <person name="Quesneville H."/>
            <person name="Raymond J."/>
            <person name="Uhlig C."/>
            <person name="Valentin K.U."/>
            <person name="Worden A.Z."/>
            <person name="Armbrust E.V."/>
            <person name="Bowler C."/>
            <person name="Green B."/>
            <person name="Moulton V."/>
            <person name="Van Oosterhout C."/>
            <person name="Grigoriev I."/>
        </authorList>
    </citation>
    <scope>NUCLEOTIDE SEQUENCE [LARGE SCALE GENOMIC DNA]</scope>
    <source>
        <strain evidence="2 3">CCMP1102</strain>
    </source>
</reference>
<feature type="region of interest" description="Disordered" evidence="1">
    <location>
        <begin position="84"/>
        <end position="148"/>
    </location>
</feature>
<dbReference type="EMBL" id="KV784357">
    <property type="protein sequence ID" value="OEU18005.1"/>
    <property type="molecule type" value="Genomic_DNA"/>
</dbReference>
<dbReference type="InParanoid" id="A0A1E7FIY4"/>
<feature type="compositionally biased region" description="Polar residues" evidence="1">
    <location>
        <begin position="427"/>
        <end position="455"/>
    </location>
</feature>
<feature type="compositionally biased region" description="Acidic residues" evidence="1">
    <location>
        <begin position="177"/>
        <end position="190"/>
    </location>
</feature>